<name>A0A914YUA8_9BILA</name>
<evidence type="ECO:0000313" key="2">
    <source>
        <dbReference type="Proteomes" id="UP000887577"/>
    </source>
</evidence>
<organism evidence="2 3">
    <name type="scientific">Panagrolaimus superbus</name>
    <dbReference type="NCBI Taxonomy" id="310955"/>
    <lineage>
        <taxon>Eukaryota</taxon>
        <taxon>Metazoa</taxon>
        <taxon>Ecdysozoa</taxon>
        <taxon>Nematoda</taxon>
        <taxon>Chromadorea</taxon>
        <taxon>Rhabditida</taxon>
        <taxon>Tylenchina</taxon>
        <taxon>Panagrolaimomorpha</taxon>
        <taxon>Panagrolaimoidea</taxon>
        <taxon>Panagrolaimidae</taxon>
        <taxon>Panagrolaimus</taxon>
    </lineage>
</organism>
<keyword evidence="1" id="KW-1133">Transmembrane helix</keyword>
<reference evidence="3" key="1">
    <citation type="submission" date="2022-11" db="UniProtKB">
        <authorList>
            <consortium name="WormBaseParasite"/>
        </authorList>
    </citation>
    <scope>IDENTIFICATION</scope>
</reference>
<keyword evidence="1" id="KW-0812">Transmembrane</keyword>
<sequence>MSWYSSSGPYTPVKRRSAKVEPLTPDQVKYILENPYPTGYTYANSSSYSVNKPRDYIHPNLSRPALSSIVKDTVSWVFSTLFLYTPLYPLYLGYQKGTSLFGYITIVTNFVKDAFVIFFKSIQDFFYTNGYMIMQLKDDIKTLFEGELGRHKWYELFL</sequence>
<evidence type="ECO:0000256" key="1">
    <source>
        <dbReference type="SAM" id="Phobius"/>
    </source>
</evidence>
<keyword evidence="2" id="KW-1185">Reference proteome</keyword>
<protein>
    <submittedName>
        <fullName evidence="3">Uncharacterized protein</fullName>
    </submittedName>
</protein>
<feature type="transmembrane region" description="Helical" evidence="1">
    <location>
        <begin position="73"/>
        <end position="94"/>
    </location>
</feature>
<proteinExistence type="predicted"/>
<dbReference type="AlphaFoldDB" id="A0A914YUA8"/>
<dbReference type="Proteomes" id="UP000887577">
    <property type="component" value="Unplaced"/>
</dbReference>
<accession>A0A914YUA8</accession>
<dbReference type="WBParaSite" id="PSU_v2.g3574.t1">
    <property type="protein sequence ID" value="PSU_v2.g3574.t1"/>
    <property type="gene ID" value="PSU_v2.g3574"/>
</dbReference>
<feature type="transmembrane region" description="Helical" evidence="1">
    <location>
        <begin position="100"/>
        <end position="119"/>
    </location>
</feature>
<evidence type="ECO:0000313" key="3">
    <source>
        <dbReference type="WBParaSite" id="PSU_v2.g3574.t1"/>
    </source>
</evidence>
<keyword evidence="1" id="KW-0472">Membrane</keyword>